<dbReference type="AlphaFoldDB" id="A0A427AAB9"/>
<gene>
    <name evidence="1" type="ORF">B296_00018397</name>
</gene>
<evidence type="ECO:0000313" key="1">
    <source>
        <dbReference type="EMBL" id="RRT73170.1"/>
    </source>
</evidence>
<feature type="non-terminal residue" evidence="1">
    <location>
        <position position="1"/>
    </location>
</feature>
<name>A0A427AAB9_ENSVE</name>
<comment type="caution">
    <text evidence="1">The sequence shown here is derived from an EMBL/GenBank/DDBJ whole genome shotgun (WGS) entry which is preliminary data.</text>
</comment>
<dbReference type="EMBL" id="AMZH03003173">
    <property type="protein sequence ID" value="RRT73170.1"/>
    <property type="molecule type" value="Genomic_DNA"/>
</dbReference>
<accession>A0A427AAB9</accession>
<organism evidence="1 2">
    <name type="scientific">Ensete ventricosum</name>
    <name type="common">Abyssinian banana</name>
    <name type="synonym">Musa ensete</name>
    <dbReference type="NCBI Taxonomy" id="4639"/>
    <lineage>
        <taxon>Eukaryota</taxon>
        <taxon>Viridiplantae</taxon>
        <taxon>Streptophyta</taxon>
        <taxon>Embryophyta</taxon>
        <taxon>Tracheophyta</taxon>
        <taxon>Spermatophyta</taxon>
        <taxon>Magnoliopsida</taxon>
        <taxon>Liliopsida</taxon>
        <taxon>Zingiberales</taxon>
        <taxon>Musaceae</taxon>
        <taxon>Ensete</taxon>
    </lineage>
</organism>
<reference evidence="1 2" key="1">
    <citation type="journal article" date="2014" name="Agronomy (Basel)">
        <title>A Draft Genome Sequence for Ensete ventricosum, the Drought-Tolerant Tree Against Hunger.</title>
        <authorList>
            <person name="Harrison J."/>
            <person name="Moore K.A."/>
            <person name="Paszkiewicz K."/>
            <person name="Jones T."/>
            <person name="Grant M."/>
            <person name="Ambacheew D."/>
            <person name="Muzemil S."/>
            <person name="Studholme D.J."/>
        </authorList>
    </citation>
    <scope>NUCLEOTIDE SEQUENCE [LARGE SCALE GENOMIC DNA]</scope>
</reference>
<evidence type="ECO:0000313" key="2">
    <source>
        <dbReference type="Proteomes" id="UP000287651"/>
    </source>
</evidence>
<dbReference type="Proteomes" id="UP000287651">
    <property type="component" value="Unassembled WGS sequence"/>
</dbReference>
<sequence length="136" mass="14520">DGKERPSEFSPNLSVQGIDQDLLDLSSHDPSAPYCIPPNITSSRRLPTVLCPTERGPAPAAVHSTEHFFVSRHIQLPCPSCLLHPTSIVASSSSSSCSSLLRVPPHPTPLSVVPSPSNEHCSLVFLVVVLLLHSVS</sequence>
<proteinExistence type="predicted"/>
<protein>
    <submittedName>
        <fullName evidence="1">Uncharacterized protein</fullName>
    </submittedName>
</protein>